<reference evidence="6 7" key="1">
    <citation type="submission" date="2018-01" db="EMBL/GenBank/DDBJ databases">
        <authorList>
            <person name="Gaut B.S."/>
            <person name="Morton B.R."/>
            <person name="Clegg M.T."/>
            <person name="Duvall M.R."/>
        </authorList>
    </citation>
    <scope>NUCLEOTIDE SEQUENCE [LARGE SCALE GENOMIC DNA]</scope>
    <source>
        <strain evidence="6">GP69</strain>
    </source>
</reference>
<dbReference type="InterPro" id="IPR001789">
    <property type="entry name" value="Sig_transdc_resp-reg_receiver"/>
</dbReference>
<dbReference type="InterPro" id="IPR011006">
    <property type="entry name" value="CheY-like_superfamily"/>
</dbReference>
<accession>A0A2K4ZB38</accession>
<dbReference type="Gene3D" id="2.40.50.1020">
    <property type="entry name" value="LytTr DNA-binding domain"/>
    <property type="match status" value="1"/>
</dbReference>
<dbReference type="EMBL" id="OFSM01000002">
    <property type="protein sequence ID" value="SOY27667.1"/>
    <property type="molecule type" value="Genomic_DNA"/>
</dbReference>
<dbReference type="RefSeq" id="WP_103237798.1">
    <property type="nucleotide sequence ID" value="NZ_JANJZD010000002.1"/>
</dbReference>
<evidence type="ECO:0000313" key="7">
    <source>
        <dbReference type="Proteomes" id="UP000236311"/>
    </source>
</evidence>
<feature type="domain" description="Response regulatory" evidence="4">
    <location>
        <begin position="5"/>
        <end position="125"/>
    </location>
</feature>
<sequence>MNIIRIAICDDEVNIRNYLSTLIRRQAVPCDIQEYASADALFSEEMNFDLLFLDIELGGSPDADRMDGLSLARRIRDRNLSPQPLIIFVTGHEKYVYDAFDVNAFQYLVKPVDERKFAEVFGRAAAQISAGVGQNLQKLVVQFGGTSRIIARDSIYYIESHGHKAVLHLKEETVEYYAKLGELERELAGQFFRIHKGYMVNLAWVEEYNRSEVIMINGDKLLISKYKYADFVKAHLRFLQQSL</sequence>
<dbReference type="PANTHER" id="PTHR37299:SF1">
    <property type="entry name" value="STAGE 0 SPORULATION PROTEIN A HOMOLOG"/>
    <property type="match status" value="1"/>
</dbReference>
<gene>
    <name evidence="6" type="primary">lytR_1</name>
    <name evidence="6" type="ORF">AMURIS_00371</name>
</gene>
<keyword evidence="7" id="KW-1185">Reference proteome</keyword>
<feature type="modified residue" description="4-aspartylphosphate" evidence="3">
    <location>
        <position position="54"/>
    </location>
</feature>
<evidence type="ECO:0000313" key="6">
    <source>
        <dbReference type="EMBL" id="SOY27667.1"/>
    </source>
</evidence>
<dbReference type="GO" id="GO:0003677">
    <property type="term" value="F:DNA binding"/>
    <property type="evidence" value="ECO:0007669"/>
    <property type="project" value="InterPro"/>
</dbReference>
<name>A0A2K4ZB38_9FIRM</name>
<evidence type="ECO:0000256" key="2">
    <source>
        <dbReference type="ARBA" id="ARBA00024867"/>
    </source>
</evidence>
<dbReference type="Pfam" id="PF00072">
    <property type="entry name" value="Response_reg"/>
    <property type="match status" value="1"/>
</dbReference>
<dbReference type="PROSITE" id="PS50110">
    <property type="entry name" value="RESPONSE_REGULATORY"/>
    <property type="match status" value="1"/>
</dbReference>
<dbReference type="SMART" id="SM00448">
    <property type="entry name" value="REC"/>
    <property type="match status" value="1"/>
</dbReference>
<protein>
    <recommendedName>
        <fullName evidence="1">Stage 0 sporulation protein A homolog</fullName>
    </recommendedName>
</protein>
<comment type="function">
    <text evidence="2">May play the central regulatory role in sporulation. It may be an element of the effector pathway responsible for the activation of sporulation genes in response to nutritional stress. Spo0A may act in concert with spo0H (a sigma factor) to control the expression of some genes that are critical to the sporulation process.</text>
</comment>
<dbReference type="SUPFAM" id="SSF52172">
    <property type="entry name" value="CheY-like"/>
    <property type="match status" value="1"/>
</dbReference>
<dbReference type="AlphaFoldDB" id="A0A2K4ZB38"/>
<dbReference type="SMART" id="SM00850">
    <property type="entry name" value="LytTR"/>
    <property type="match status" value="1"/>
</dbReference>
<evidence type="ECO:0000256" key="1">
    <source>
        <dbReference type="ARBA" id="ARBA00018672"/>
    </source>
</evidence>
<feature type="domain" description="HTH LytTR-type" evidence="5">
    <location>
        <begin position="139"/>
        <end position="238"/>
    </location>
</feature>
<dbReference type="PANTHER" id="PTHR37299">
    <property type="entry name" value="TRANSCRIPTIONAL REGULATOR-RELATED"/>
    <property type="match status" value="1"/>
</dbReference>
<dbReference type="Pfam" id="PF04397">
    <property type="entry name" value="LytTR"/>
    <property type="match status" value="1"/>
</dbReference>
<dbReference type="InterPro" id="IPR007492">
    <property type="entry name" value="LytTR_DNA-bd_dom"/>
</dbReference>
<evidence type="ECO:0000259" key="4">
    <source>
        <dbReference type="PROSITE" id="PS50110"/>
    </source>
</evidence>
<proteinExistence type="predicted"/>
<dbReference type="PROSITE" id="PS50930">
    <property type="entry name" value="HTH_LYTTR"/>
    <property type="match status" value="1"/>
</dbReference>
<evidence type="ECO:0000259" key="5">
    <source>
        <dbReference type="PROSITE" id="PS50930"/>
    </source>
</evidence>
<organism evidence="6 7">
    <name type="scientific">Acetatifactor muris</name>
    <dbReference type="NCBI Taxonomy" id="879566"/>
    <lineage>
        <taxon>Bacteria</taxon>
        <taxon>Bacillati</taxon>
        <taxon>Bacillota</taxon>
        <taxon>Clostridia</taxon>
        <taxon>Lachnospirales</taxon>
        <taxon>Lachnospiraceae</taxon>
        <taxon>Acetatifactor</taxon>
    </lineage>
</organism>
<dbReference type="Proteomes" id="UP000236311">
    <property type="component" value="Unassembled WGS sequence"/>
</dbReference>
<dbReference type="OrthoDB" id="9809318at2"/>
<dbReference type="GO" id="GO:0000156">
    <property type="term" value="F:phosphorelay response regulator activity"/>
    <property type="evidence" value="ECO:0007669"/>
    <property type="project" value="InterPro"/>
</dbReference>
<dbReference type="Gene3D" id="3.40.50.2300">
    <property type="match status" value="1"/>
</dbReference>
<dbReference type="InterPro" id="IPR046947">
    <property type="entry name" value="LytR-like"/>
</dbReference>
<evidence type="ECO:0000256" key="3">
    <source>
        <dbReference type="PROSITE-ProRule" id="PRU00169"/>
    </source>
</evidence>
<keyword evidence="3" id="KW-0597">Phosphoprotein</keyword>